<sequence length="226" mass="26512">MYRYFIQPQVNVYTNSIIGYEMLIRKQAGDGTWRLPKNFASIPIEIQINLLKRTAEELSLKVHTLSFNVNRTQFLDKKMTQALIDAQRQMFPVILVVEVTEELGEDQIDNPTLEAQGNHLQQYGIQMSLDDVDTGENTYSHISDLLKTADEVKFAMQNFRQEHREKEIPRKLTAWKKISKDTQTRLIIEGTENSEEDQLLNELELPLRQGYYYGKPRLFRFKNDPR</sequence>
<organism evidence="2 3">
    <name type="scientific">Lentilactobacillus kisonensis DSM 19906 = JCM 15041</name>
    <dbReference type="NCBI Taxonomy" id="1423766"/>
    <lineage>
        <taxon>Bacteria</taxon>
        <taxon>Bacillati</taxon>
        <taxon>Bacillota</taxon>
        <taxon>Bacilli</taxon>
        <taxon>Lactobacillales</taxon>
        <taxon>Lactobacillaceae</taxon>
        <taxon>Lentilactobacillus</taxon>
    </lineage>
</organism>
<proteinExistence type="predicted"/>
<dbReference type="InterPro" id="IPR050706">
    <property type="entry name" value="Cyclic-di-GMP_PDE-like"/>
</dbReference>
<reference evidence="2 3" key="1">
    <citation type="journal article" date="2015" name="Genome Announc.">
        <title>Expanding the biotechnology potential of lactobacilli through comparative genomics of 213 strains and associated genera.</title>
        <authorList>
            <person name="Sun Z."/>
            <person name="Harris H.M."/>
            <person name="McCann A."/>
            <person name="Guo C."/>
            <person name="Argimon S."/>
            <person name="Zhang W."/>
            <person name="Yang X."/>
            <person name="Jeffery I.B."/>
            <person name="Cooney J.C."/>
            <person name="Kagawa T.F."/>
            <person name="Liu W."/>
            <person name="Song Y."/>
            <person name="Salvetti E."/>
            <person name="Wrobel A."/>
            <person name="Rasinkangas P."/>
            <person name="Parkhill J."/>
            <person name="Rea M.C."/>
            <person name="O'Sullivan O."/>
            <person name="Ritari J."/>
            <person name="Douillard F.P."/>
            <person name="Paul Ross R."/>
            <person name="Yang R."/>
            <person name="Briner A.E."/>
            <person name="Felis G.E."/>
            <person name="de Vos W.M."/>
            <person name="Barrangou R."/>
            <person name="Klaenhammer T.R."/>
            <person name="Caufield P.W."/>
            <person name="Cui Y."/>
            <person name="Zhang H."/>
            <person name="O'Toole P.W."/>
        </authorList>
    </citation>
    <scope>NUCLEOTIDE SEQUENCE [LARGE SCALE GENOMIC DNA]</scope>
    <source>
        <strain evidence="2 3">DSM 19906</strain>
    </source>
</reference>
<dbReference type="Proteomes" id="UP000051439">
    <property type="component" value="Unassembled WGS sequence"/>
</dbReference>
<dbReference type="SUPFAM" id="SSF141868">
    <property type="entry name" value="EAL domain-like"/>
    <property type="match status" value="1"/>
</dbReference>
<dbReference type="PATRIC" id="fig|1423766.4.peg.1418"/>
<gene>
    <name evidence="2" type="ORF">FC98_GL001372</name>
</gene>
<dbReference type="PROSITE" id="PS50883">
    <property type="entry name" value="EAL"/>
    <property type="match status" value="1"/>
</dbReference>
<evidence type="ECO:0000313" key="3">
    <source>
        <dbReference type="Proteomes" id="UP000051439"/>
    </source>
</evidence>
<dbReference type="AlphaFoldDB" id="A0A0R1NJY6"/>
<keyword evidence="3" id="KW-1185">Reference proteome</keyword>
<name>A0A0R1NJY6_9LACO</name>
<dbReference type="InterPro" id="IPR001633">
    <property type="entry name" value="EAL_dom"/>
</dbReference>
<feature type="domain" description="EAL" evidence="1">
    <location>
        <begin position="1"/>
        <end position="226"/>
    </location>
</feature>
<dbReference type="PANTHER" id="PTHR33121">
    <property type="entry name" value="CYCLIC DI-GMP PHOSPHODIESTERASE PDEF"/>
    <property type="match status" value="1"/>
</dbReference>
<accession>A0A0R1NJY6</accession>
<dbReference type="SMART" id="SM00052">
    <property type="entry name" value="EAL"/>
    <property type="match status" value="1"/>
</dbReference>
<evidence type="ECO:0000313" key="2">
    <source>
        <dbReference type="EMBL" id="KRL20591.1"/>
    </source>
</evidence>
<evidence type="ECO:0000259" key="1">
    <source>
        <dbReference type="PROSITE" id="PS50883"/>
    </source>
</evidence>
<dbReference type="Gene3D" id="3.20.20.450">
    <property type="entry name" value="EAL domain"/>
    <property type="match status" value="1"/>
</dbReference>
<dbReference type="Pfam" id="PF00563">
    <property type="entry name" value="EAL"/>
    <property type="match status" value="1"/>
</dbReference>
<dbReference type="GO" id="GO:0071111">
    <property type="term" value="F:cyclic-guanylate-specific phosphodiesterase activity"/>
    <property type="evidence" value="ECO:0007669"/>
    <property type="project" value="InterPro"/>
</dbReference>
<comment type="caution">
    <text evidence="2">The sequence shown here is derived from an EMBL/GenBank/DDBJ whole genome shotgun (WGS) entry which is preliminary data.</text>
</comment>
<dbReference type="EMBL" id="AZEB01000023">
    <property type="protein sequence ID" value="KRL20591.1"/>
    <property type="molecule type" value="Genomic_DNA"/>
</dbReference>
<protein>
    <submittedName>
        <fullName evidence="2">Cyclic diguanylate phosphodiesterase domain protein</fullName>
    </submittedName>
</protein>
<dbReference type="RefSeq" id="WP_008856975.1">
    <property type="nucleotide sequence ID" value="NZ_AZEB01000023.1"/>
</dbReference>
<dbReference type="PANTHER" id="PTHR33121:SF70">
    <property type="entry name" value="SIGNALING PROTEIN YKOW"/>
    <property type="match status" value="1"/>
</dbReference>
<dbReference type="InterPro" id="IPR035919">
    <property type="entry name" value="EAL_sf"/>
</dbReference>